<dbReference type="InterPro" id="IPR001647">
    <property type="entry name" value="HTH_TetR"/>
</dbReference>
<dbReference type="GO" id="GO:0000976">
    <property type="term" value="F:transcription cis-regulatory region binding"/>
    <property type="evidence" value="ECO:0007669"/>
    <property type="project" value="TreeGrafter"/>
</dbReference>
<dbReference type="InterPro" id="IPR050109">
    <property type="entry name" value="HTH-type_TetR-like_transc_reg"/>
</dbReference>
<evidence type="ECO:0000256" key="4">
    <source>
        <dbReference type="PROSITE-ProRule" id="PRU00335"/>
    </source>
</evidence>
<protein>
    <submittedName>
        <fullName evidence="7">AcrR family transcriptional regulator</fullName>
    </submittedName>
</protein>
<organism evidence="7 8">
    <name type="scientific">Quisquiliibacterium transsilvanicum</name>
    <dbReference type="NCBI Taxonomy" id="1549638"/>
    <lineage>
        <taxon>Bacteria</taxon>
        <taxon>Pseudomonadati</taxon>
        <taxon>Pseudomonadota</taxon>
        <taxon>Betaproteobacteria</taxon>
        <taxon>Burkholderiales</taxon>
        <taxon>Burkholderiaceae</taxon>
        <taxon>Quisquiliibacterium</taxon>
    </lineage>
</organism>
<feature type="compositionally biased region" description="Basic residues" evidence="5">
    <location>
        <begin position="265"/>
        <end position="277"/>
    </location>
</feature>
<dbReference type="InterPro" id="IPR009057">
    <property type="entry name" value="Homeodomain-like_sf"/>
</dbReference>
<dbReference type="GO" id="GO:0003700">
    <property type="term" value="F:DNA-binding transcription factor activity"/>
    <property type="evidence" value="ECO:0007669"/>
    <property type="project" value="TreeGrafter"/>
</dbReference>
<dbReference type="PANTHER" id="PTHR30055:SF234">
    <property type="entry name" value="HTH-TYPE TRANSCRIPTIONAL REGULATOR BETI"/>
    <property type="match status" value="1"/>
</dbReference>
<keyword evidence="8" id="KW-1185">Reference proteome</keyword>
<evidence type="ECO:0000313" key="7">
    <source>
        <dbReference type="EMBL" id="MBB5273654.1"/>
    </source>
</evidence>
<accession>A0A7W8HKB5</accession>
<sequence>MSTPAQTPPSADPTRERLKTAAQRLFAERGIDGVSIRDIVTAAGVRNGASVHYHFGAKEALVQELVLEGAQRIDLRRNAALDAIEGDGGPRSVSEIARLLVETSIDGGPADGPGAARAASYIRFINAVRAHHNSLFMDALQGRWNSGYQRCLRHLERLLADVPPALLNQRFIFMSLYLGSTLAARERALEDAARSSRLWRTAWALDNLVDTLCGLLGQPPSARTTRRLPEDASQNTRLNQASDRPADSASSSAAAADSAPESSTRRRSKPSFRSRAR</sequence>
<keyword evidence="3" id="KW-0804">Transcription</keyword>
<name>A0A7W8HKB5_9BURK</name>
<dbReference type="PROSITE" id="PS50977">
    <property type="entry name" value="HTH_TETR_2"/>
    <property type="match status" value="1"/>
</dbReference>
<feature type="region of interest" description="Disordered" evidence="5">
    <location>
        <begin position="220"/>
        <end position="277"/>
    </location>
</feature>
<evidence type="ECO:0000256" key="2">
    <source>
        <dbReference type="ARBA" id="ARBA00023125"/>
    </source>
</evidence>
<gene>
    <name evidence="7" type="ORF">HNQ70_003685</name>
</gene>
<dbReference type="EMBL" id="JACHGB010000008">
    <property type="protein sequence ID" value="MBB5273654.1"/>
    <property type="molecule type" value="Genomic_DNA"/>
</dbReference>
<dbReference type="Proteomes" id="UP000532440">
    <property type="component" value="Unassembled WGS sequence"/>
</dbReference>
<keyword evidence="1" id="KW-0805">Transcription regulation</keyword>
<evidence type="ECO:0000256" key="5">
    <source>
        <dbReference type="SAM" id="MobiDB-lite"/>
    </source>
</evidence>
<dbReference type="Pfam" id="PF00440">
    <property type="entry name" value="TetR_N"/>
    <property type="match status" value="1"/>
</dbReference>
<evidence type="ECO:0000259" key="6">
    <source>
        <dbReference type="PROSITE" id="PS50977"/>
    </source>
</evidence>
<feature type="domain" description="HTH tetR-type" evidence="6">
    <location>
        <begin position="12"/>
        <end position="73"/>
    </location>
</feature>
<keyword evidence="2 4" id="KW-0238">DNA-binding</keyword>
<comment type="caution">
    <text evidence="4">Lacks conserved residue(s) required for the propagation of feature annotation.</text>
</comment>
<dbReference type="AlphaFoldDB" id="A0A7W8HKB5"/>
<reference evidence="7 8" key="1">
    <citation type="submission" date="2020-08" db="EMBL/GenBank/DDBJ databases">
        <title>Genomic Encyclopedia of Type Strains, Phase IV (KMG-IV): sequencing the most valuable type-strain genomes for metagenomic binning, comparative biology and taxonomic classification.</title>
        <authorList>
            <person name="Goeker M."/>
        </authorList>
    </citation>
    <scope>NUCLEOTIDE SEQUENCE [LARGE SCALE GENOMIC DNA]</scope>
    <source>
        <strain evidence="7 8">DSM 29781</strain>
    </source>
</reference>
<dbReference type="SUPFAM" id="SSF46689">
    <property type="entry name" value="Homeodomain-like"/>
    <property type="match status" value="1"/>
</dbReference>
<evidence type="ECO:0000256" key="1">
    <source>
        <dbReference type="ARBA" id="ARBA00023015"/>
    </source>
</evidence>
<feature type="compositionally biased region" description="Low complexity" evidence="5">
    <location>
        <begin position="241"/>
        <end position="262"/>
    </location>
</feature>
<proteinExistence type="predicted"/>
<dbReference type="PANTHER" id="PTHR30055">
    <property type="entry name" value="HTH-TYPE TRANSCRIPTIONAL REGULATOR RUTR"/>
    <property type="match status" value="1"/>
</dbReference>
<evidence type="ECO:0000313" key="8">
    <source>
        <dbReference type="Proteomes" id="UP000532440"/>
    </source>
</evidence>
<comment type="caution">
    <text evidence="7">The sequence shown here is derived from an EMBL/GenBank/DDBJ whole genome shotgun (WGS) entry which is preliminary data.</text>
</comment>
<dbReference type="Gene3D" id="1.10.357.10">
    <property type="entry name" value="Tetracycline Repressor, domain 2"/>
    <property type="match status" value="1"/>
</dbReference>
<evidence type="ECO:0000256" key="3">
    <source>
        <dbReference type="ARBA" id="ARBA00023163"/>
    </source>
</evidence>